<dbReference type="Pfam" id="PF05954">
    <property type="entry name" value="Phage_GPD"/>
    <property type="match status" value="1"/>
</dbReference>
<dbReference type="SUPFAM" id="SSF69255">
    <property type="entry name" value="gp5 N-terminal domain-like"/>
    <property type="match status" value="1"/>
</dbReference>
<sequence>MSSNRLYDALVNGNPQYNRLIKLDTPLGTDCLLPLQVKGTSRLGRDYEFVVDVVTTRREIELQSLIAQPVTLWIQQTDGTYLPHHGYVHAFSRLGSDGYLTYFQLRFSSWLYFLRLRRDMRDWQEQSEEQILADVYHQHPQANFRFELRRTRPQSSYCVQADSDWNFTHRRMEPAGMFGRFEQAQDGKSHTWVVMDDAFFVPPLGQQTVRFSRAGLDDEADGLTQWVEKGQLDSAQLTTRTFDYKRSDLNKEIVTSREDVPAQNRLPADGEIYDYTGAYSWGQSKDGEFFARIRMEEWESRSRRFHGVGGLRNAMPGRWFELQGHPIHDEGQQTDREFLIVAVDWIIRNNLPGANGSVDFPESLNVELEQARAAHGQQGGEIVSHPDGSEGFYRIELEAQLRRVPFRSPFEHRKPRMRLQNAIVAGPDKEEVYTDELNRVKVWFPWNRRNSGDERASCWVRAAFPDAGGTRGGTFPLRKGDEILVGWLEGDCDRPVILSRMHGGDTAPIWNTHGLLSGHRSKEYGGSGYNQIVMDDSTGQNRVHLYTTTAQSHLHLGYLIQHTDNTRGAYLGTGFDLKSDAYGALRAAQGLYVTTHAASAGQPMSAGPASEQLVNAESVMDAMSQASATSKAETLQAGEDALKKFTDATQHSVAGSESNGGRTAGGGTGNANGFADPIMLMASPDGIGLSTQQSTHVIANEQVNVVSGQSTHVVTGKSLLASMGQMMSLFVQNAGMKLFAGKGQVEIQAQNDAMALTALKDLTITSSDGKITLAASKEIWIGAGGSYIKINGSQIENGTSGQILERGASWSKESAANMNYPLPSPRPDQAGQLELLHRYANKEAVKHGAFSVYDAGGALLKTGALDGAGHMIVSGLPAGVKKVVFGDDPREQDHDPSRFEVAEWPAKADEGKGAGASQTQSELGGLMPDSDGPGGAAGLGKVAGVGSVPGSASLANTMGGTAVNGIGKNAGALMGLAAQATQGTGALAKAAEGQALGLAQQALTKALPTGMQPALSQASQLGAAAQQMSGAVQMARNAMPMAKSL</sequence>
<evidence type="ECO:0000313" key="7">
    <source>
        <dbReference type="Proteomes" id="UP000280434"/>
    </source>
</evidence>
<dbReference type="InterPro" id="IPR006531">
    <property type="entry name" value="Gp5/Vgr_OB"/>
</dbReference>
<feature type="region of interest" description="Disordered" evidence="2">
    <location>
        <begin position="649"/>
        <end position="669"/>
    </location>
</feature>
<dbReference type="Gene3D" id="4.10.220.110">
    <property type="match status" value="1"/>
</dbReference>
<dbReference type="InterPro" id="IPR006533">
    <property type="entry name" value="T6SS_Vgr_RhsGE"/>
</dbReference>
<keyword evidence="7" id="KW-1185">Reference proteome</keyword>
<organism evidence="6 7">
    <name type="scientific">Trinickia fusca</name>
    <dbReference type="NCBI Taxonomy" id="2419777"/>
    <lineage>
        <taxon>Bacteria</taxon>
        <taxon>Pseudomonadati</taxon>
        <taxon>Pseudomonadota</taxon>
        <taxon>Betaproteobacteria</taxon>
        <taxon>Burkholderiales</taxon>
        <taxon>Burkholderiaceae</taxon>
        <taxon>Trinickia</taxon>
    </lineage>
</organism>
<proteinExistence type="inferred from homology"/>
<gene>
    <name evidence="6" type="primary">tssI</name>
    <name evidence="6" type="ORF">D7S89_26230</name>
</gene>
<dbReference type="InterPro" id="IPR018769">
    <property type="entry name" value="VgrG2_DUF2345"/>
</dbReference>
<evidence type="ECO:0000313" key="6">
    <source>
        <dbReference type="EMBL" id="RKP43442.1"/>
    </source>
</evidence>
<protein>
    <submittedName>
        <fullName evidence="6">Type VI secretion system tip protein VgrG</fullName>
    </submittedName>
</protein>
<dbReference type="RefSeq" id="WP_121281789.1">
    <property type="nucleotide sequence ID" value="NZ_RBZV01000021.1"/>
</dbReference>
<dbReference type="Gene3D" id="3.55.50.10">
    <property type="entry name" value="Baseplate protein-like domains"/>
    <property type="match status" value="1"/>
</dbReference>
<comment type="similarity">
    <text evidence="1">Belongs to the VgrG protein family.</text>
</comment>
<evidence type="ECO:0000259" key="4">
    <source>
        <dbReference type="Pfam" id="PF10106"/>
    </source>
</evidence>
<dbReference type="NCBIfam" id="TIGR01646">
    <property type="entry name" value="vgr_GE"/>
    <property type="match status" value="1"/>
</dbReference>
<comment type="caution">
    <text evidence="6">The sequence shown here is derived from an EMBL/GenBank/DDBJ whole genome shotgun (WGS) entry which is preliminary data.</text>
</comment>
<dbReference type="Proteomes" id="UP000280434">
    <property type="component" value="Unassembled WGS sequence"/>
</dbReference>
<dbReference type="InterPro" id="IPR028244">
    <property type="entry name" value="T6SS_Rhs_Vgr_dom"/>
</dbReference>
<dbReference type="Gene3D" id="2.40.50.230">
    <property type="entry name" value="Gp5 N-terminal domain"/>
    <property type="match status" value="1"/>
</dbReference>
<feature type="domain" description="Gp5/Type VI secretion system Vgr protein OB-fold" evidence="3">
    <location>
        <begin position="434"/>
        <end position="499"/>
    </location>
</feature>
<dbReference type="Gene3D" id="2.30.110.50">
    <property type="match status" value="1"/>
</dbReference>
<dbReference type="NCBIfam" id="TIGR03361">
    <property type="entry name" value="VI_Rhs_Vgr"/>
    <property type="match status" value="1"/>
</dbReference>
<accession>A0A494WZG9</accession>
<dbReference type="AlphaFoldDB" id="A0A494WZG9"/>
<dbReference type="SUPFAM" id="SSF69279">
    <property type="entry name" value="Phage tail proteins"/>
    <property type="match status" value="2"/>
</dbReference>
<evidence type="ECO:0000256" key="1">
    <source>
        <dbReference type="ARBA" id="ARBA00005558"/>
    </source>
</evidence>
<dbReference type="Pfam" id="PF13296">
    <property type="entry name" value="T6SS_Vgr"/>
    <property type="match status" value="1"/>
</dbReference>
<dbReference type="OrthoDB" id="1907165at2"/>
<dbReference type="InterPro" id="IPR037026">
    <property type="entry name" value="Vgr_OB-fold_dom_sf"/>
</dbReference>
<dbReference type="InterPro" id="IPR017847">
    <property type="entry name" value="T6SS_RhsGE_Vgr_subset"/>
</dbReference>
<evidence type="ECO:0000259" key="5">
    <source>
        <dbReference type="Pfam" id="PF13296"/>
    </source>
</evidence>
<dbReference type="Pfam" id="PF10106">
    <property type="entry name" value="DUF2345"/>
    <property type="match status" value="1"/>
</dbReference>
<feature type="domain" description="Putative type VI secretion system Rhs element associated Vgr" evidence="5">
    <location>
        <begin position="522"/>
        <end position="626"/>
    </location>
</feature>
<evidence type="ECO:0000259" key="3">
    <source>
        <dbReference type="Pfam" id="PF04717"/>
    </source>
</evidence>
<evidence type="ECO:0000256" key="2">
    <source>
        <dbReference type="SAM" id="MobiDB-lite"/>
    </source>
</evidence>
<feature type="region of interest" description="Disordered" evidence="2">
    <location>
        <begin position="904"/>
        <end position="938"/>
    </location>
</feature>
<reference evidence="6 7" key="1">
    <citation type="submission" date="2018-10" db="EMBL/GenBank/DDBJ databases">
        <title>Paraburkholderia sp. 7MK8-2, isolated from soil.</title>
        <authorList>
            <person name="Gao Z.-H."/>
            <person name="Qiu L.-H."/>
        </authorList>
    </citation>
    <scope>NUCLEOTIDE SEQUENCE [LARGE SCALE GENOMIC DNA]</scope>
    <source>
        <strain evidence="6 7">7MK8-2</strain>
    </source>
</reference>
<name>A0A494WZG9_9BURK</name>
<dbReference type="EMBL" id="RBZV01000021">
    <property type="protein sequence ID" value="RKP43442.1"/>
    <property type="molecule type" value="Genomic_DNA"/>
</dbReference>
<feature type="domain" description="DUF2345" evidence="4">
    <location>
        <begin position="667"/>
        <end position="815"/>
    </location>
</feature>
<dbReference type="Pfam" id="PF04717">
    <property type="entry name" value="Phage_base_V"/>
    <property type="match status" value="1"/>
</dbReference>